<dbReference type="InterPro" id="IPR029063">
    <property type="entry name" value="SAM-dependent_MTases_sf"/>
</dbReference>
<feature type="domain" description="Methyltransferase type 11" evidence="1">
    <location>
        <begin position="60"/>
        <end position="155"/>
    </location>
</feature>
<proteinExistence type="predicted"/>
<dbReference type="SUPFAM" id="SSF53335">
    <property type="entry name" value="S-adenosyl-L-methionine-dependent methyltransferases"/>
    <property type="match status" value="1"/>
</dbReference>
<dbReference type="AlphaFoldDB" id="A0A2M7W425"/>
<dbReference type="InterPro" id="IPR013216">
    <property type="entry name" value="Methyltransf_11"/>
</dbReference>
<evidence type="ECO:0000313" key="3">
    <source>
        <dbReference type="Proteomes" id="UP000230137"/>
    </source>
</evidence>
<dbReference type="EMBL" id="PFQF01000033">
    <property type="protein sequence ID" value="PJA20216.1"/>
    <property type="molecule type" value="Genomic_DNA"/>
</dbReference>
<name>A0A2M7W425_9BACT</name>
<dbReference type="CDD" id="cd02440">
    <property type="entry name" value="AdoMet_MTases"/>
    <property type="match status" value="1"/>
</dbReference>
<dbReference type="PANTHER" id="PTHR43591">
    <property type="entry name" value="METHYLTRANSFERASE"/>
    <property type="match status" value="1"/>
</dbReference>
<dbReference type="GO" id="GO:0008757">
    <property type="term" value="F:S-adenosylmethionine-dependent methyltransferase activity"/>
    <property type="evidence" value="ECO:0007669"/>
    <property type="project" value="InterPro"/>
</dbReference>
<comment type="caution">
    <text evidence="2">The sequence shown here is derived from an EMBL/GenBank/DDBJ whole genome shotgun (WGS) entry which is preliminary data.</text>
</comment>
<organism evidence="2 3">
    <name type="scientific">Candidatus Berkelbacteria bacterium CG_4_10_14_0_2_um_filter_35_9_33_12</name>
    <dbReference type="NCBI Taxonomy" id="1974499"/>
    <lineage>
        <taxon>Bacteria</taxon>
        <taxon>Candidatus Berkelbacteria</taxon>
    </lineage>
</organism>
<gene>
    <name evidence="2" type="ORF">COX60_02295</name>
</gene>
<dbReference type="Proteomes" id="UP000230137">
    <property type="component" value="Unassembled WGS sequence"/>
</dbReference>
<dbReference type="Gene3D" id="3.40.50.150">
    <property type="entry name" value="Vaccinia Virus protein VP39"/>
    <property type="match status" value="1"/>
</dbReference>
<reference evidence="3" key="1">
    <citation type="submission" date="2017-09" db="EMBL/GenBank/DDBJ databases">
        <title>Depth-based differentiation of microbial function through sediment-hosted aquifers and enrichment of novel symbionts in the deep terrestrial subsurface.</title>
        <authorList>
            <person name="Probst A.J."/>
            <person name="Ladd B."/>
            <person name="Jarett J.K."/>
            <person name="Geller-Mcgrath D.E."/>
            <person name="Sieber C.M.K."/>
            <person name="Emerson J.B."/>
            <person name="Anantharaman K."/>
            <person name="Thomas B.C."/>
            <person name="Malmstrom R."/>
            <person name="Stieglmeier M."/>
            <person name="Klingl A."/>
            <person name="Woyke T."/>
            <person name="Ryan C.M."/>
            <person name="Banfield J.F."/>
        </authorList>
    </citation>
    <scope>NUCLEOTIDE SEQUENCE [LARGE SCALE GENOMIC DNA]</scope>
</reference>
<dbReference type="Pfam" id="PF08241">
    <property type="entry name" value="Methyltransf_11"/>
    <property type="match status" value="1"/>
</dbReference>
<evidence type="ECO:0000259" key="1">
    <source>
        <dbReference type="Pfam" id="PF08241"/>
    </source>
</evidence>
<protein>
    <recommendedName>
        <fullName evidence="1">Methyltransferase type 11 domain-containing protein</fullName>
    </recommendedName>
</protein>
<accession>A0A2M7W425</accession>
<sequence>MYNSFMSEHIKHSIPNPEINIDQDLDNLEKKQKERWGKNASDDLARLGLDWKLLENKKTLDIGAGSALIGESAKLKGLDVVSIDNNPESWKKEDGIEIPKVLYVKADAENLPFPDETFDLIISHAGPFINTDIKENLIEMINEAQRVLKNNGELRFGPGNLNACIFRDEELFTPIEEEKFSITERVNRIKEKSLQFLQSINQNFEQIIDKDNKLYDPKCVGYYKLVKR</sequence>
<evidence type="ECO:0000313" key="2">
    <source>
        <dbReference type="EMBL" id="PJA20216.1"/>
    </source>
</evidence>